<feature type="domain" description="Ketoreductase" evidence="2">
    <location>
        <begin position="12"/>
        <end position="185"/>
    </location>
</feature>
<evidence type="ECO:0000313" key="4">
    <source>
        <dbReference type="Proteomes" id="UP000248395"/>
    </source>
</evidence>
<organism evidence="3 4">
    <name type="scientific">Aquitalea magnusonii</name>
    <dbReference type="NCBI Taxonomy" id="332411"/>
    <lineage>
        <taxon>Bacteria</taxon>
        <taxon>Pseudomonadati</taxon>
        <taxon>Pseudomonadota</taxon>
        <taxon>Betaproteobacteria</taxon>
        <taxon>Neisseriales</taxon>
        <taxon>Chromobacteriaceae</taxon>
        <taxon>Aquitalea</taxon>
    </lineage>
</organism>
<protein>
    <submittedName>
        <fullName evidence="3">NAD(P)-dependent dehydrogenase (Short-subunit alcohol dehydrogenase family)</fullName>
    </submittedName>
</protein>
<dbReference type="PROSITE" id="PS00061">
    <property type="entry name" value="ADH_SHORT"/>
    <property type="match status" value="1"/>
</dbReference>
<gene>
    <name evidence="3" type="ORF">DFR38_101222</name>
</gene>
<reference evidence="3 4" key="1">
    <citation type="submission" date="2018-05" db="EMBL/GenBank/DDBJ databases">
        <title>Genomic Encyclopedia of Type Strains, Phase IV (KMG-IV): sequencing the most valuable type-strain genomes for metagenomic binning, comparative biology and taxonomic classification.</title>
        <authorList>
            <person name="Goeker M."/>
        </authorList>
    </citation>
    <scope>NUCLEOTIDE SEQUENCE [LARGE SCALE GENOMIC DNA]</scope>
    <source>
        <strain evidence="3 4">DSM 25134</strain>
    </source>
</reference>
<dbReference type="PRINTS" id="PR00081">
    <property type="entry name" value="GDHRDH"/>
</dbReference>
<dbReference type="AlphaFoldDB" id="A0A318JMM1"/>
<evidence type="ECO:0000313" key="3">
    <source>
        <dbReference type="EMBL" id="PXX51161.1"/>
    </source>
</evidence>
<dbReference type="InterPro" id="IPR020904">
    <property type="entry name" value="Sc_DH/Rdtase_CS"/>
</dbReference>
<dbReference type="Pfam" id="PF13561">
    <property type="entry name" value="adh_short_C2"/>
    <property type="match status" value="1"/>
</dbReference>
<comment type="similarity">
    <text evidence="1">Belongs to the short-chain dehydrogenases/reductases (SDR) family.</text>
</comment>
<accession>A0A318JMM1</accession>
<dbReference type="GO" id="GO:0030497">
    <property type="term" value="P:fatty acid elongation"/>
    <property type="evidence" value="ECO:0007669"/>
    <property type="project" value="TreeGrafter"/>
</dbReference>
<evidence type="ECO:0000259" key="2">
    <source>
        <dbReference type="SMART" id="SM00822"/>
    </source>
</evidence>
<dbReference type="PRINTS" id="PR00080">
    <property type="entry name" value="SDRFAMILY"/>
</dbReference>
<dbReference type="Proteomes" id="UP000248395">
    <property type="component" value="Unassembled WGS sequence"/>
</dbReference>
<dbReference type="CDD" id="cd05233">
    <property type="entry name" value="SDR_c"/>
    <property type="match status" value="1"/>
</dbReference>
<dbReference type="SUPFAM" id="SSF51735">
    <property type="entry name" value="NAD(P)-binding Rossmann-fold domains"/>
    <property type="match status" value="1"/>
</dbReference>
<dbReference type="PANTHER" id="PTHR42760">
    <property type="entry name" value="SHORT-CHAIN DEHYDROGENASES/REDUCTASES FAMILY MEMBER"/>
    <property type="match status" value="1"/>
</dbReference>
<dbReference type="GO" id="GO:0016616">
    <property type="term" value="F:oxidoreductase activity, acting on the CH-OH group of donors, NAD or NADP as acceptor"/>
    <property type="evidence" value="ECO:0007669"/>
    <property type="project" value="TreeGrafter"/>
</dbReference>
<dbReference type="InterPro" id="IPR002347">
    <property type="entry name" value="SDR_fam"/>
</dbReference>
<dbReference type="RefSeq" id="WP_110312872.1">
    <property type="nucleotide sequence ID" value="NZ_QJKC01000001.1"/>
</dbReference>
<dbReference type="PANTHER" id="PTHR42760:SF123">
    <property type="entry name" value="OXIDOREDUCTASE"/>
    <property type="match status" value="1"/>
</dbReference>
<dbReference type="EMBL" id="QJKC01000001">
    <property type="protein sequence ID" value="PXX51161.1"/>
    <property type="molecule type" value="Genomic_DNA"/>
</dbReference>
<name>A0A318JMM1_9NEIS</name>
<sequence length="259" mass="27505">MTPFSQNLFAGRVYLVTGAAGGVGGSVAEKLLSLGARVVMTDVQRERLQVRADQLGAAALAVDLRQAENAQALIDFSLQQYGRLDGLANCAGVWVEGPSELASEDEWQHCMDINLKAVFFLCSRAIPALRETQGAIVNISSDAGVIGNAGAAIYCASKGGVTVMSKALARELAPSGIRVNALCPSDIFSPMLEFQAARYGEGDPESYYRRLMAHYPQQDKARFLTPAEVADHVLWLLSPACAGVTGASVMLDFGLTAGY</sequence>
<dbReference type="FunFam" id="3.40.50.720:FF:000084">
    <property type="entry name" value="Short-chain dehydrogenase reductase"/>
    <property type="match status" value="1"/>
</dbReference>
<proteinExistence type="inferred from homology"/>
<comment type="caution">
    <text evidence="3">The sequence shown here is derived from an EMBL/GenBank/DDBJ whole genome shotgun (WGS) entry which is preliminary data.</text>
</comment>
<dbReference type="InterPro" id="IPR057326">
    <property type="entry name" value="KR_dom"/>
</dbReference>
<keyword evidence="4" id="KW-1185">Reference proteome</keyword>
<dbReference type="OrthoDB" id="9788235at2"/>
<evidence type="ECO:0000256" key="1">
    <source>
        <dbReference type="ARBA" id="ARBA00006484"/>
    </source>
</evidence>
<dbReference type="SMART" id="SM00822">
    <property type="entry name" value="PKS_KR"/>
    <property type="match status" value="1"/>
</dbReference>
<dbReference type="Gene3D" id="3.40.50.720">
    <property type="entry name" value="NAD(P)-binding Rossmann-like Domain"/>
    <property type="match status" value="1"/>
</dbReference>
<dbReference type="InterPro" id="IPR036291">
    <property type="entry name" value="NAD(P)-bd_dom_sf"/>
</dbReference>